<feature type="transmembrane region" description="Helical" evidence="1">
    <location>
        <begin position="160"/>
        <end position="185"/>
    </location>
</feature>
<keyword evidence="1" id="KW-0812">Transmembrane</keyword>
<sequence>MPVYINPLLYQSQDIAVSDWITLLTLCLAPLIAHVLIGAPSPTYLSLSRPAWHERICHYNPTSILWRYGIIADRRIRARNWDRFDLAATNALFWTDRGWDGSEVMIQYSRSQCVQLPDGSRVALLSRDAIKTLIITVQGVQAIILLLGSQVDPSAPSFTILMAVDIIFFPMALFGLLRLCSCIWLTDEFSFASMEDVLMSSAQPLGCNTTSFELLAANPIMEEPQRFLSPTFWGSRVFRLLYTSIIFGLFALALVFAIPRSGNAFYTTTTLVVIIFYLMVIGMTAIMTAWYIGYKGATSTVLPCISSAWYKFYTGVVIGFGISVIVVACIETRKTPCGKFTSGPGIQADLLACLRGSFDKIEHRQVTDGPYNGTVDVGFQHFNNASYVMAHYEDKQQNAFNVTRMCFSNKFGI</sequence>
<accession>A0A8H4NRW6</accession>
<reference evidence="2" key="1">
    <citation type="submission" date="2020-01" db="EMBL/GenBank/DDBJ databases">
        <title>Identification and distribution of gene clusters putatively required for synthesis of sphingolipid metabolism inhibitors in phylogenetically diverse species of the filamentous fungus Fusarium.</title>
        <authorList>
            <person name="Kim H.-S."/>
            <person name="Busman M."/>
            <person name="Brown D.W."/>
            <person name="Divon H."/>
            <person name="Uhlig S."/>
            <person name="Proctor R.H."/>
        </authorList>
    </citation>
    <scope>NUCLEOTIDE SEQUENCE</scope>
    <source>
        <strain evidence="2">NRRL 53441</strain>
    </source>
</reference>
<dbReference type="Proteomes" id="UP000605986">
    <property type="component" value="Unassembled WGS sequence"/>
</dbReference>
<dbReference type="OrthoDB" id="4586224at2759"/>
<evidence type="ECO:0000256" key="1">
    <source>
        <dbReference type="SAM" id="Phobius"/>
    </source>
</evidence>
<feature type="transmembrane region" description="Helical" evidence="1">
    <location>
        <begin position="20"/>
        <end position="39"/>
    </location>
</feature>
<keyword evidence="1" id="KW-1133">Transmembrane helix</keyword>
<dbReference type="AlphaFoldDB" id="A0A8H4NRW6"/>
<evidence type="ECO:0000313" key="2">
    <source>
        <dbReference type="EMBL" id="KAF4442923.1"/>
    </source>
</evidence>
<name>A0A8H4NRW6_9HYPO</name>
<protein>
    <submittedName>
        <fullName evidence="2">Uncharacterized protein</fullName>
    </submittedName>
</protein>
<comment type="caution">
    <text evidence="2">The sequence shown here is derived from an EMBL/GenBank/DDBJ whole genome shotgun (WGS) entry which is preliminary data.</text>
</comment>
<dbReference type="EMBL" id="JAADJG010000584">
    <property type="protein sequence ID" value="KAF4442923.1"/>
    <property type="molecule type" value="Genomic_DNA"/>
</dbReference>
<keyword evidence="1" id="KW-0472">Membrane</keyword>
<proteinExistence type="predicted"/>
<feature type="transmembrane region" description="Helical" evidence="1">
    <location>
        <begin position="237"/>
        <end position="258"/>
    </location>
</feature>
<feature type="transmembrane region" description="Helical" evidence="1">
    <location>
        <begin position="312"/>
        <end position="330"/>
    </location>
</feature>
<gene>
    <name evidence="2" type="ORF">F53441_11567</name>
</gene>
<keyword evidence="3" id="KW-1185">Reference proteome</keyword>
<organism evidence="2 3">
    <name type="scientific">Fusarium austroafricanum</name>
    <dbReference type="NCBI Taxonomy" id="2364996"/>
    <lineage>
        <taxon>Eukaryota</taxon>
        <taxon>Fungi</taxon>
        <taxon>Dikarya</taxon>
        <taxon>Ascomycota</taxon>
        <taxon>Pezizomycotina</taxon>
        <taxon>Sordariomycetes</taxon>
        <taxon>Hypocreomycetidae</taxon>
        <taxon>Hypocreales</taxon>
        <taxon>Nectriaceae</taxon>
        <taxon>Fusarium</taxon>
        <taxon>Fusarium concolor species complex</taxon>
    </lineage>
</organism>
<evidence type="ECO:0000313" key="3">
    <source>
        <dbReference type="Proteomes" id="UP000605986"/>
    </source>
</evidence>
<feature type="transmembrane region" description="Helical" evidence="1">
    <location>
        <begin position="270"/>
        <end position="292"/>
    </location>
</feature>